<name>E4NJV5_KITSK</name>
<dbReference type="HOGENOM" id="CLU_2493782_0_0_11"/>
<reference evidence="1 2" key="1">
    <citation type="journal article" date="2010" name="DNA Res.">
        <title>Genome sequence of Kitasatospora setae NBRC 14216T: an evolutionary snapshot of the family Streptomycetaceae.</title>
        <authorList>
            <person name="Ichikawa N."/>
            <person name="Oguchi A."/>
            <person name="Ikeda H."/>
            <person name="Ishikawa J."/>
            <person name="Kitani S."/>
            <person name="Watanabe Y."/>
            <person name="Nakamura S."/>
            <person name="Katano Y."/>
            <person name="Kishi E."/>
            <person name="Sasagawa M."/>
            <person name="Ankai A."/>
            <person name="Fukui S."/>
            <person name="Hashimoto Y."/>
            <person name="Kamata S."/>
            <person name="Otoguro M."/>
            <person name="Tanikawa S."/>
            <person name="Nihira T."/>
            <person name="Horinouchi S."/>
            <person name="Ohnishi Y."/>
            <person name="Hayakawa M."/>
            <person name="Kuzuyama T."/>
            <person name="Arisawa A."/>
            <person name="Nomoto F."/>
            <person name="Miura H."/>
            <person name="Takahashi Y."/>
            <person name="Fujita N."/>
        </authorList>
    </citation>
    <scope>NUCLEOTIDE SEQUENCE [LARGE SCALE GENOMIC DNA]</scope>
    <source>
        <strain evidence="2">ATCC 33774 / DSM 43861 / JCM 3304 / KCC A-0304 / NBRC 14216 / KM-6054</strain>
    </source>
</reference>
<dbReference type="PATRIC" id="fig|452652.3.peg.7545"/>
<sequence>MTATAQSGTLRVPRSINGIGQGLTYEERARFHGELGPVEDPADREAVITTWWLRAMSAAYGDDRPGFRAAVAPVLAVSRSRQAAGT</sequence>
<gene>
    <name evidence="1" type="ordered locus">KSE_74990</name>
</gene>
<dbReference type="RefSeq" id="WP_014140544.1">
    <property type="nucleotide sequence ID" value="NC_016109.1"/>
</dbReference>
<protein>
    <submittedName>
        <fullName evidence="1">Uncharacterized protein</fullName>
    </submittedName>
</protein>
<dbReference type="EMBL" id="AP010968">
    <property type="protein sequence ID" value="BAJ33253.1"/>
    <property type="molecule type" value="Genomic_DNA"/>
</dbReference>
<dbReference type="AlphaFoldDB" id="E4NJV5"/>
<dbReference type="Proteomes" id="UP000007076">
    <property type="component" value="Chromosome"/>
</dbReference>
<dbReference type="eggNOG" id="ENOG50320V7">
    <property type="taxonomic scope" value="Bacteria"/>
</dbReference>
<dbReference type="STRING" id="452652.KSE_74990"/>
<keyword evidence="2" id="KW-1185">Reference proteome</keyword>
<evidence type="ECO:0000313" key="1">
    <source>
        <dbReference type="EMBL" id="BAJ33253.1"/>
    </source>
</evidence>
<dbReference type="KEGG" id="ksk:KSE_74990"/>
<proteinExistence type="predicted"/>
<accession>E4NJV5</accession>
<evidence type="ECO:0000313" key="2">
    <source>
        <dbReference type="Proteomes" id="UP000007076"/>
    </source>
</evidence>
<organism evidence="1 2">
    <name type="scientific">Kitasatospora setae (strain ATCC 33774 / DSM 43861 / JCM 3304 / KCC A-0304 / NBRC 14216 / KM-6054)</name>
    <name type="common">Streptomyces setae</name>
    <dbReference type="NCBI Taxonomy" id="452652"/>
    <lineage>
        <taxon>Bacteria</taxon>
        <taxon>Bacillati</taxon>
        <taxon>Actinomycetota</taxon>
        <taxon>Actinomycetes</taxon>
        <taxon>Kitasatosporales</taxon>
        <taxon>Streptomycetaceae</taxon>
        <taxon>Kitasatospora</taxon>
    </lineage>
</organism>